<dbReference type="EMBL" id="MH651176">
    <property type="protein sequence ID" value="AXQ63904.1"/>
    <property type="molecule type" value="Genomic_DNA"/>
</dbReference>
<dbReference type="KEGG" id="vg:54999190"/>
<protein>
    <submittedName>
        <fullName evidence="1">Helix-turn-helix DNA binding protein</fullName>
    </submittedName>
</protein>
<evidence type="ECO:0000313" key="2">
    <source>
        <dbReference type="Proteomes" id="UP000262321"/>
    </source>
</evidence>
<reference evidence="1 2" key="1">
    <citation type="submission" date="2018-07" db="EMBL/GenBank/DDBJ databases">
        <authorList>
            <person name="Said P."/>
            <person name="Hotaki K."/>
            <person name="Hall J.T."/>
            <person name="Leadon S.A."/>
            <person name="Fogarty M.P."/>
            <person name="Warner M.H."/>
            <person name="Garlena R.A."/>
            <person name="Russell D.A."/>
            <person name="Pope W.H."/>
            <person name="Jacobs-Sera D."/>
            <person name="Hatfull G.F."/>
        </authorList>
    </citation>
    <scope>NUCLEOTIDE SEQUENCE [LARGE SCALE GENOMIC DNA]</scope>
</reference>
<keyword evidence="2" id="KW-1185">Reference proteome</keyword>
<proteinExistence type="predicted"/>
<evidence type="ECO:0000313" key="1">
    <source>
        <dbReference type="EMBL" id="AXQ63904.1"/>
    </source>
</evidence>
<dbReference type="RefSeq" id="YP_009808289.1">
    <property type="nucleotide sequence ID" value="NC_048039.1"/>
</dbReference>
<dbReference type="GeneID" id="54999190"/>
<organism evidence="1 2">
    <name type="scientific">Gordonia phage Horus</name>
    <dbReference type="NCBI Taxonomy" id="2301696"/>
    <lineage>
        <taxon>Viruses</taxon>
        <taxon>Duplodnaviria</taxon>
        <taxon>Heunggongvirae</taxon>
        <taxon>Uroviricota</taxon>
        <taxon>Caudoviricetes</taxon>
        <taxon>Langleyhallvirinae</taxon>
        <taxon>Horusvirus</taxon>
        <taxon>Horusvirus horus</taxon>
    </lineage>
</organism>
<gene>
    <name evidence="1" type="primary">52</name>
    <name evidence="1" type="ORF">SEA_HORUS_52</name>
</gene>
<name>A0A385DX09_9CAUD</name>
<sequence>MTAQEFEIIFVTEPIADPCDERIDRAMELVPGSTVTNYGALTLASVFFDAETAVEAGLHAAKALESAGISVVRTYQDLVSRQDIADRAGTTRQAVGHWVRGARLGGDFPAPTTLVGGGAWLWGDVVAWMRQQGLEVEPTGYPTLADHLSLDRMIARGVGSLTIGPMRTGEVSFAEPTVRSTPADYHVQGHFGLAA</sequence>
<dbReference type="Proteomes" id="UP000262321">
    <property type="component" value="Segment"/>
</dbReference>
<accession>A0A385DX09</accession>